<dbReference type="GO" id="GO:0005759">
    <property type="term" value="C:mitochondrial matrix"/>
    <property type="evidence" value="ECO:0007669"/>
    <property type="project" value="InterPro"/>
</dbReference>
<gene>
    <name evidence="2" type="ORF">Syun_015839</name>
</gene>
<dbReference type="FunFam" id="3.10.280.10:FF:000002">
    <property type="entry name" value="Mitochondrial glycoprotein family protein"/>
    <property type="match status" value="1"/>
</dbReference>
<dbReference type="PANTHER" id="PTHR10826:SF41">
    <property type="entry name" value="MITOCHONDRIAL GLYCOPROTEIN FAMILY PROTEIN"/>
    <property type="match status" value="1"/>
</dbReference>
<feature type="region of interest" description="Disordered" evidence="1">
    <location>
        <begin position="145"/>
        <end position="165"/>
    </location>
</feature>
<dbReference type="PANTHER" id="PTHR10826">
    <property type="entry name" value="COMPLEMENT COMPONENT 1"/>
    <property type="match status" value="1"/>
</dbReference>
<name>A0AAP0P0T5_9MAGN</name>
<reference evidence="2 3" key="1">
    <citation type="submission" date="2024-01" db="EMBL/GenBank/DDBJ databases">
        <title>Genome assemblies of Stephania.</title>
        <authorList>
            <person name="Yang L."/>
        </authorList>
    </citation>
    <scope>NUCLEOTIDE SEQUENCE [LARGE SCALE GENOMIC DNA]</scope>
    <source>
        <strain evidence="2">YNDBR</strain>
        <tissue evidence="2">Leaf</tissue>
    </source>
</reference>
<keyword evidence="3" id="KW-1185">Reference proteome</keyword>
<proteinExistence type="predicted"/>
<evidence type="ECO:0000313" key="2">
    <source>
        <dbReference type="EMBL" id="KAK9127042.1"/>
    </source>
</evidence>
<evidence type="ECO:0008006" key="4">
    <source>
        <dbReference type="Google" id="ProtNLM"/>
    </source>
</evidence>
<dbReference type="EMBL" id="JBBNAF010000007">
    <property type="protein sequence ID" value="KAK9127042.1"/>
    <property type="molecule type" value="Genomic_DNA"/>
</dbReference>
<dbReference type="SUPFAM" id="SSF54529">
    <property type="entry name" value="Mitochondrial glycoprotein MAM33-like"/>
    <property type="match status" value="1"/>
</dbReference>
<evidence type="ECO:0000256" key="1">
    <source>
        <dbReference type="SAM" id="MobiDB-lite"/>
    </source>
</evidence>
<dbReference type="Proteomes" id="UP001420932">
    <property type="component" value="Unassembled WGS sequence"/>
</dbReference>
<sequence length="270" mass="29534">MALASLLRKTISSSSNWLVVVGGAQRRGWCSAAAAAAAAAAAPPHARSLSLSPPRFLPYSNFSSSSSWAAVPTTSTRPTSDANLLNVIESEVKYALESDDHHRVEETPTGFPFEIIDKPGEHTISLTRKYQDEVIKVEVHMTSLVTGNHEGGGDDDEEDSSKGGNSSIPLVVSVVKGNGQFLEFGVTAYADEIAIESLSVKDSNASQEDIPYEGPDFGSLDENLQRAFHKYLEIRGIKPSTTNFLHEYMINKDSREYLVWLKNLKKFIEK</sequence>
<accession>A0AAP0P0T5</accession>
<protein>
    <recommendedName>
        <fullName evidence="4">Mitochondrial glycoprotein</fullName>
    </recommendedName>
</protein>
<dbReference type="InterPro" id="IPR036561">
    <property type="entry name" value="MAM33_sf"/>
</dbReference>
<dbReference type="AlphaFoldDB" id="A0AAP0P0T5"/>
<dbReference type="Pfam" id="PF02330">
    <property type="entry name" value="MAM33"/>
    <property type="match status" value="1"/>
</dbReference>
<organism evidence="2 3">
    <name type="scientific">Stephania yunnanensis</name>
    <dbReference type="NCBI Taxonomy" id="152371"/>
    <lineage>
        <taxon>Eukaryota</taxon>
        <taxon>Viridiplantae</taxon>
        <taxon>Streptophyta</taxon>
        <taxon>Embryophyta</taxon>
        <taxon>Tracheophyta</taxon>
        <taxon>Spermatophyta</taxon>
        <taxon>Magnoliopsida</taxon>
        <taxon>Ranunculales</taxon>
        <taxon>Menispermaceae</taxon>
        <taxon>Menispermoideae</taxon>
        <taxon>Cissampelideae</taxon>
        <taxon>Stephania</taxon>
    </lineage>
</organism>
<dbReference type="InterPro" id="IPR003428">
    <property type="entry name" value="MAM33"/>
</dbReference>
<comment type="caution">
    <text evidence="2">The sequence shown here is derived from an EMBL/GenBank/DDBJ whole genome shotgun (WGS) entry which is preliminary data.</text>
</comment>
<dbReference type="Gene3D" id="3.10.280.10">
    <property type="entry name" value="Mitochondrial glycoprotein"/>
    <property type="match status" value="1"/>
</dbReference>
<evidence type="ECO:0000313" key="3">
    <source>
        <dbReference type="Proteomes" id="UP001420932"/>
    </source>
</evidence>